<keyword evidence="8 14" id="KW-1133">Transmembrane helix</keyword>
<feature type="non-terminal residue" evidence="16">
    <location>
        <position position="1594"/>
    </location>
</feature>
<dbReference type="GO" id="GO:0005789">
    <property type="term" value="C:endoplasmic reticulum membrane"/>
    <property type="evidence" value="ECO:0007669"/>
    <property type="project" value="TreeGrafter"/>
</dbReference>
<feature type="transmembrane region" description="Helical" evidence="14">
    <location>
        <begin position="1186"/>
        <end position="1208"/>
    </location>
</feature>
<feature type="transmembrane region" description="Helical" evidence="14">
    <location>
        <begin position="1355"/>
        <end position="1373"/>
    </location>
</feature>
<dbReference type="NCBIfam" id="TIGR00803">
    <property type="entry name" value="nst"/>
    <property type="match status" value="1"/>
</dbReference>
<sequence length="1594" mass="174531">FSITYSVEYFRCRPKCGIFVLAAKIVKSELLFPSSPEPTAASTPSAQETSHAQEAPPAPQPGPISHAAEAASKITAGSRASKYIGMTATQLKQRNVLPQPSTTRLSGQQPSGPPGGALRASSPTIRSLSGISGSPTGTRTIAPGTTNGRANSPSPVPRPTNLRASSPTTRTTLGARLSQTATKPTLASLASKTGAHSRSTSSTSSVTSQSSASGARARTSPTPRTMTTPRRLSSRSDTPDVNSILSPSESRSNLLDQASAIQTAGSPQENASSQLQQLQLDFNLAMAENNLLKSEVSETKSQLEMAKLLEKKDLSYEERVYLSKTLGREAVDERLAQELDELHALKAAWDKEKAAKDQEIKVVTDKMTQAWLDAARSQKERAALVQEKTELAERLRVLQETGVVVEGGSERHSVGQEQLALVASLQQSLQEADERSKALEIRIQELVARAGEEEERLGKAIAESQAAIDAKSKEWESERQRLETALAERESAAESAAEDMDSRLKAALEEAATANEKLKDSQTQLETETQTRQQRLLDIEAKMKATEGELQESLALLAKSEKVSRGLEEKTKDFEATVSKREQEIANLKLELQEFAGMVQSEEVDRMRKMFEHDKVRLEEAISDNLSLIATQQNQIQTLESTEEELLDKVKALEASQSALLEQKTAAEAEVERIQKSSQEAAEAFGKERAALEAKVAESEATMENRLSENKERMEQLEEVALSVEEWRERCEAMQFEMIQKTAMAEDLGFRLEEAQVQQETLQRENTAMKKALEEQQAQTVAGDKTAELESSRAEVAALEEEREQLLVKVSELESALALSASAPRATSSVPADSDAVLNRSELEEEIAGLKQMVHELTAENASVASDNKKLMQEHDILMEAHKHVETECLKLMDEVERLHSESLAVSSLGETDGTNKDELEVMQHGGPKAHLIGQDELKAALSNVTAITKDATILAPSEKQAGQNQSASVVRLENLLKDKQSMLDRLTQAHALEVRDLRQRYVELDRSKSYELAQLNKELTELESLIESKIFHEADLEEEVQKKQKQIDRLEHEVSDLKSQLAKLSSNGAFGSTSDLPPNGLGSYTSSNGFSKTASTEKGDQSLFCEVCEVKGHDLISCVAVFGGSKPKAGGASSAHVHVSMDHEDDDERPYCDNCEEFGLHYTDECPNESLTLAAITLQVSLHDWILIGTMIFGGCCSNVFALEILVNDAPKSGQMITFAQFLCVSLYGLVMHLQWPAVQEWWAARTTTTQPQDSSSATLSARNKKDNNKEKTTTARVTTGVWCYIPHLKPRKIPIMRWLAIVIMFFSVSVLNNLSLAYKISVPLHIIFRSGGLMVGMLLGMLLMKKRYTRPQMFAVLIVTLGVIYATTSAKTNAPTTKKASSHHDVSAGDYAVGVFMLTVALVISSLMGLLQESTYQTYGAEWREGLFYSHFLALPMFLLFWNDIAEQVKVFNQSTPIPVLQLVRQVGPYLPSTVAYSLGSFTVPRLWIFLAVNTLTQFMCISGVHRLTSLSSALTLNFILNLRKFTSLLISVLYFENGFGFEMAVGSSLVLLGTIMYSVSSSRSSSSSATVVNKKATAAVSNDAGVGAGAM</sequence>
<organism evidence="16 17">
    <name type="scientific">Mortierella alpina</name>
    <name type="common">Oleaginous fungus</name>
    <name type="synonym">Mortierella renispora</name>
    <dbReference type="NCBI Taxonomy" id="64518"/>
    <lineage>
        <taxon>Eukaryota</taxon>
        <taxon>Fungi</taxon>
        <taxon>Fungi incertae sedis</taxon>
        <taxon>Mucoromycota</taxon>
        <taxon>Mortierellomycotina</taxon>
        <taxon>Mortierellomycetes</taxon>
        <taxon>Mortierellales</taxon>
        <taxon>Mortierellaceae</taxon>
        <taxon>Mortierella</taxon>
    </lineage>
</organism>
<evidence type="ECO:0000313" key="16">
    <source>
        <dbReference type="EMBL" id="KAG9323423.1"/>
    </source>
</evidence>
<reference evidence="16" key="1">
    <citation type="submission" date="2021-07" db="EMBL/GenBank/DDBJ databases">
        <title>Draft genome of Mortierella alpina, strain LL118, isolated from an aspen leaf litter sample.</title>
        <authorList>
            <person name="Yang S."/>
            <person name="Vinatzer B.A."/>
        </authorList>
    </citation>
    <scope>NUCLEOTIDE SEQUENCE</scope>
    <source>
        <strain evidence="16">LL118</strain>
    </source>
</reference>
<feature type="compositionally biased region" description="Polar residues" evidence="13">
    <location>
        <begin position="1253"/>
        <end position="1263"/>
    </location>
</feature>
<proteinExistence type="predicted"/>
<dbReference type="InterPro" id="IPR013657">
    <property type="entry name" value="SCL35B1-4/HUT1"/>
</dbReference>
<feature type="coiled-coil region" evidence="12">
    <location>
        <begin position="840"/>
        <end position="874"/>
    </location>
</feature>
<evidence type="ECO:0000256" key="2">
    <source>
        <dbReference type="ARBA" id="ARBA00004245"/>
    </source>
</evidence>
<dbReference type="GO" id="GO:0000139">
    <property type="term" value="C:Golgi membrane"/>
    <property type="evidence" value="ECO:0007669"/>
    <property type="project" value="TreeGrafter"/>
</dbReference>
<keyword evidence="3" id="KW-0813">Transport</keyword>
<feature type="domain" description="CLIP1 zinc knuckle" evidence="15">
    <location>
        <begin position="1104"/>
        <end position="1119"/>
    </location>
</feature>
<dbReference type="EMBL" id="JAIFTL010000102">
    <property type="protein sequence ID" value="KAG9323423.1"/>
    <property type="molecule type" value="Genomic_DNA"/>
</dbReference>
<dbReference type="Proteomes" id="UP000717515">
    <property type="component" value="Unassembled WGS sequence"/>
</dbReference>
<feature type="compositionally biased region" description="Low complexity" evidence="13">
    <location>
        <begin position="197"/>
        <end position="231"/>
    </location>
</feature>
<evidence type="ECO:0000256" key="10">
    <source>
        <dbReference type="ARBA" id="ARBA00023136"/>
    </source>
</evidence>
<feature type="transmembrane region" description="Helical" evidence="14">
    <location>
        <begin position="1300"/>
        <end position="1322"/>
    </location>
</feature>
<evidence type="ECO:0000256" key="1">
    <source>
        <dbReference type="ARBA" id="ARBA00004127"/>
    </source>
</evidence>
<feature type="coiled-coil region" evidence="12">
    <location>
        <begin position="629"/>
        <end position="720"/>
    </location>
</feature>
<gene>
    <name evidence="16" type="ORF">KVV02_002583</name>
</gene>
<comment type="caution">
    <text evidence="16">The sequence shown here is derived from an EMBL/GenBank/DDBJ whole genome shotgun (WGS) entry which is preliminary data.</text>
</comment>
<dbReference type="PANTHER" id="PTHR10778:SF4">
    <property type="entry name" value="NUCLEOTIDE SUGAR TRANSPORTER SLC35B4"/>
    <property type="match status" value="1"/>
</dbReference>
<feature type="region of interest" description="Disordered" evidence="13">
    <location>
        <begin position="34"/>
        <end position="72"/>
    </location>
</feature>
<feature type="region of interest" description="Disordered" evidence="13">
    <location>
        <begin position="468"/>
        <end position="501"/>
    </location>
</feature>
<dbReference type="Pfam" id="PF16641">
    <property type="entry name" value="CLIP1_ZNF"/>
    <property type="match status" value="2"/>
</dbReference>
<keyword evidence="11" id="KW-0206">Cytoskeleton</keyword>
<evidence type="ECO:0000256" key="11">
    <source>
        <dbReference type="ARBA" id="ARBA00023212"/>
    </source>
</evidence>
<evidence type="ECO:0000313" key="17">
    <source>
        <dbReference type="Proteomes" id="UP000717515"/>
    </source>
</evidence>
<keyword evidence="10 14" id="KW-0472">Membrane</keyword>
<evidence type="ECO:0000256" key="5">
    <source>
        <dbReference type="ARBA" id="ARBA00022597"/>
    </source>
</evidence>
<feature type="domain" description="CLIP1 zinc knuckle" evidence="15">
    <location>
        <begin position="1150"/>
        <end position="1167"/>
    </location>
</feature>
<evidence type="ECO:0000256" key="13">
    <source>
        <dbReference type="SAM" id="MobiDB-lite"/>
    </source>
</evidence>
<dbReference type="Pfam" id="PF08449">
    <property type="entry name" value="UAA"/>
    <property type="match status" value="2"/>
</dbReference>
<dbReference type="InterPro" id="IPR032108">
    <property type="entry name" value="CLIP1_ZNF"/>
</dbReference>
<feature type="transmembrane region" description="Helical" evidence="14">
    <location>
        <begin position="1393"/>
        <end position="1413"/>
    </location>
</feature>
<feature type="compositionally biased region" description="Low complexity" evidence="13">
    <location>
        <begin position="34"/>
        <end position="46"/>
    </location>
</feature>
<feature type="coiled-coil region" evidence="12">
    <location>
        <begin position="745"/>
        <end position="816"/>
    </location>
</feature>
<feature type="compositionally biased region" description="Basic and acidic residues" evidence="13">
    <location>
        <begin position="1265"/>
        <end position="1274"/>
    </location>
</feature>
<comment type="subcellular location">
    <subcellularLocation>
        <location evidence="2">Cytoplasm</location>
        <location evidence="2">Cytoskeleton</location>
    </subcellularLocation>
    <subcellularLocation>
        <location evidence="1">Endomembrane system</location>
        <topology evidence="1">Multi-pass membrane protein</topology>
    </subcellularLocation>
</comment>
<feature type="compositionally biased region" description="Polar residues" evidence="13">
    <location>
        <begin position="121"/>
        <end position="153"/>
    </location>
</feature>
<feature type="transmembrane region" description="Helical" evidence="14">
    <location>
        <begin position="1489"/>
        <end position="1507"/>
    </location>
</feature>
<evidence type="ECO:0000259" key="15">
    <source>
        <dbReference type="Pfam" id="PF16641"/>
    </source>
</evidence>
<feature type="compositionally biased region" description="Polar residues" evidence="13">
    <location>
        <begin position="162"/>
        <end position="196"/>
    </location>
</feature>
<keyword evidence="7" id="KW-0493">Microtubule</keyword>
<evidence type="ECO:0000256" key="12">
    <source>
        <dbReference type="SAM" id="Coils"/>
    </source>
</evidence>
<feature type="compositionally biased region" description="Polar residues" evidence="13">
    <location>
        <begin position="239"/>
        <end position="252"/>
    </location>
</feature>
<feature type="transmembrane region" description="Helical" evidence="14">
    <location>
        <begin position="1328"/>
        <end position="1346"/>
    </location>
</feature>
<protein>
    <recommendedName>
        <fullName evidence="15">CLIP1 zinc knuckle domain-containing protein</fullName>
    </recommendedName>
</protein>
<feature type="region of interest" description="Disordered" evidence="13">
    <location>
        <begin position="89"/>
        <end position="252"/>
    </location>
</feature>
<keyword evidence="9 12" id="KW-0175">Coiled coil</keyword>
<keyword evidence="4" id="KW-0963">Cytoplasm</keyword>
<dbReference type="PANTHER" id="PTHR10778">
    <property type="entry name" value="SOLUTE CARRIER FAMILY 35 MEMBER B"/>
    <property type="match status" value="1"/>
</dbReference>
<evidence type="ECO:0000256" key="14">
    <source>
        <dbReference type="SAM" id="Phobius"/>
    </source>
</evidence>
<keyword evidence="5" id="KW-0762">Sugar transport</keyword>
<keyword evidence="6 14" id="KW-0812">Transmembrane</keyword>
<dbReference type="GO" id="GO:0005462">
    <property type="term" value="F:UDP-N-acetylglucosamine transmembrane transporter activity"/>
    <property type="evidence" value="ECO:0007669"/>
    <property type="project" value="TreeGrafter"/>
</dbReference>
<feature type="transmembrane region" description="Helical" evidence="14">
    <location>
        <begin position="1425"/>
        <end position="1444"/>
    </location>
</feature>
<feature type="region of interest" description="Disordered" evidence="13">
    <location>
        <begin position="1253"/>
        <end position="1274"/>
    </location>
</feature>
<evidence type="ECO:0000256" key="6">
    <source>
        <dbReference type="ARBA" id="ARBA00022692"/>
    </source>
</evidence>
<accession>A0A9P8CWQ7</accession>
<evidence type="ECO:0000256" key="3">
    <source>
        <dbReference type="ARBA" id="ARBA00022448"/>
    </source>
</evidence>
<feature type="compositionally biased region" description="Polar residues" evidence="13">
    <location>
        <begin position="89"/>
        <end position="105"/>
    </location>
</feature>
<evidence type="ECO:0000256" key="8">
    <source>
        <dbReference type="ARBA" id="ARBA00022989"/>
    </source>
</evidence>
<evidence type="ECO:0000256" key="7">
    <source>
        <dbReference type="ARBA" id="ARBA00022701"/>
    </source>
</evidence>
<evidence type="ECO:0000256" key="4">
    <source>
        <dbReference type="ARBA" id="ARBA00022490"/>
    </source>
</evidence>
<feature type="compositionally biased region" description="Basic and acidic residues" evidence="13">
    <location>
        <begin position="470"/>
        <end position="492"/>
    </location>
</feature>
<feature type="coiled-coil region" evidence="12">
    <location>
        <begin position="1034"/>
        <end position="1068"/>
    </location>
</feature>
<name>A0A9P8CWQ7_MORAP</name>
<dbReference type="GO" id="GO:0005874">
    <property type="term" value="C:microtubule"/>
    <property type="evidence" value="ECO:0007669"/>
    <property type="project" value="UniProtKB-KW"/>
</dbReference>
<dbReference type="GO" id="GO:0005464">
    <property type="term" value="F:UDP-xylose transmembrane transporter activity"/>
    <property type="evidence" value="ECO:0007669"/>
    <property type="project" value="TreeGrafter"/>
</dbReference>
<feature type="transmembrane region" description="Helical" evidence="14">
    <location>
        <begin position="1544"/>
        <end position="1562"/>
    </location>
</feature>
<evidence type="ECO:0000256" key="9">
    <source>
        <dbReference type="ARBA" id="ARBA00023054"/>
    </source>
</evidence>